<gene>
    <name evidence="8" type="ORF">SDC9_206600</name>
</gene>
<name>A0A645JEP7_9ZZZZ</name>
<dbReference type="GO" id="GO:0005886">
    <property type="term" value="C:plasma membrane"/>
    <property type="evidence" value="ECO:0007669"/>
    <property type="project" value="UniProtKB-SubCell"/>
</dbReference>
<evidence type="ECO:0000256" key="6">
    <source>
        <dbReference type="ARBA" id="ARBA00023136"/>
    </source>
</evidence>
<dbReference type="InterPro" id="IPR051393">
    <property type="entry name" value="ABC_transporter_permease"/>
</dbReference>
<keyword evidence="3" id="KW-1003">Cell membrane</keyword>
<dbReference type="InterPro" id="IPR035906">
    <property type="entry name" value="MetI-like_sf"/>
</dbReference>
<dbReference type="EMBL" id="VSSQ01132190">
    <property type="protein sequence ID" value="MPN58884.1"/>
    <property type="molecule type" value="Genomic_DNA"/>
</dbReference>
<feature type="transmembrane region" description="Helical" evidence="7">
    <location>
        <begin position="57"/>
        <end position="78"/>
    </location>
</feature>
<dbReference type="PANTHER" id="PTHR30193:SF37">
    <property type="entry name" value="INNER MEMBRANE ABC TRANSPORTER PERMEASE PROTEIN YCJO"/>
    <property type="match status" value="1"/>
</dbReference>
<sequence length="86" mass="9551">MVMPSITICTFLTLTNSFKLFDQNFALTGGAPAKQTAMLALDIYNTFYGRIGFEGVGQAKAVVFFIMVALIAFVQLYITRRKEVES</sequence>
<keyword evidence="2" id="KW-0813">Transport</keyword>
<keyword evidence="4 7" id="KW-0812">Transmembrane</keyword>
<evidence type="ECO:0000256" key="1">
    <source>
        <dbReference type="ARBA" id="ARBA00004651"/>
    </source>
</evidence>
<dbReference type="Gene3D" id="1.10.3720.10">
    <property type="entry name" value="MetI-like"/>
    <property type="match status" value="1"/>
</dbReference>
<evidence type="ECO:0000256" key="7">
    <source>
        <dbReference type="SAM" id="Phobius"/>
    </source>
</evidence>
<protein>
    <submittedName>
        <fullName evidence="8">Uncharacterized protein</fullName>
    </submittedName>
</protein>
<evidence type="ECO:0000256" key="5">
    <source>
        <dbReference type="ARBA" id="ARBA00022989"/>
    </source>
</evidence>
<dbReference type="PANTHER" id="PTHR30193">
    <property type="entry name" value="ABC TRANSPORTER PERMEASE PROTEIN"/>
    <property type="match status" value="1"/>
</dbReference>
<accession>A0A645JEP7</accession>
<organism evidence="8">
    <name type="scientific">bioreactor metagenome</name>
    <dbReference type="NCBI Taxonomy" id="1076179"/>
    <lineage>
        <taxon>unclassified sequences</taxon>
        <taxon>metagenomes</taxon>
        <taxon>ecological metagenomes</taxon>
    </lineage>
</organism>
<dbReference type="AlphaFoldDB" id="A0A645JEP7"/>
<comment type="caution">
    <text evidence="8">The sequence shown here is derived from an EMBL/GenBank/DDBJ whole genome shotgun (WGS) entry which is preliminary data.</text>
</comment>
<dbReference type="SUPFAM" id="SSF161098">
    <property type="entry name" value="MetI-like"/>
    <property type="match status" value="1"/>
</dbReference>
<keyword evidence="6 7" id="KW-0472">Membrane</keyword>
<reference evidence="8" key="1">
    <citation type="submission" date="2019-08" db="EMBL/GenBank/DDBJ databases">
        <authorList>
            <person name="Kucharzyk K."/>
            <person name="Murdoch R.W."/>
            <person name="Higgins S."/>
            <person name="Loffler F."/>
        </authorList>
    </citation>
    <scope>NUCLEOTIDE SEQUENCE</scope>
</reference>
<keyword evidence="5 7" id="KW-1133">Transmembrane helix</keyword>
<evidence type="ECO:0000313" key="8">
    <source>
        <dbReference type="EMBL" id="MPN58884.1"/>
    </source>
</evidence>
<proteinExistence type="predicted"/>
<evidence type="ECO:0000256" key="4">
    <source>
        <dbReference type="ARBA" id="ARBA00022692"/>
    </source>
</evidence>
<evidence type="ECO:0000256" key="3">
    <source>
        <dbReference type="ARBA" id="ARBA00022475"/>
    </source>
</evidence>
<comment type="subcellular location">
    <subcellularLocation>
        <location evidence="1">Cell membrane</location>
        <topology evidence="1">Multi-pass membrane protein</topology>
    </subcellularLocation>
</comment>
<evidence type="ECO:0000256" key="2">
    <source>
        <dbReference type="ARBA" id="ARBA00022448"/>
    </source>
</evidence>